<name>A0A0R2G5S2_9LACO</name>
<dbReference type="Pfam" id="PF00535">
    <property type="entry name" value="Glycos_transf_2"/>
    <property type="match status" value="1"/>
</dbReference>
<feature type="transmembrane region" description="Helical" evidence="4">
    <location>
        <begin position="360"/>
        <end position="379"/>
    </location>
</feature>
<reference evidence="6 7" key="1">
    <citation type="journal article" date="2015" name="Genome Announc.">
        <title>Expanding the biotechnology potential of lactobacilli through comparative genomics of 213 strains and associated genera.</title>
        <authorList>
            <person name="Sun Z."/>
            <person name="Harris H.M."/>
            <person name="McCann A."/>
            <person name="Guo C."/>
            <person name="Argimon S."/>
            <person name="Zhang W."/>
            <person name="Yang X."/>
            <person name="Jeffery I.B."/>
            <person name="Cooney J.C."/>
            <person name="Kagawa T.F."/>
            <person name="Liu W."/>
            <person name="Song Y."/>
            <person name="Salvetti E."/>
            <person name="Wrobel A."/>
            <person name="Rasinkangas P."/>
            <person name="Parkhill J."/>
            <person name="Rea M.C."/>
            <person name="O'Sullivan O."/>
            <person name="Ritari J."/>
            <person name="Douillard F.P."/>
            <person name="Paul Ross R."/>
            <person name="Yang R."/>
            <person name="Briner A.E."/>
            <person name="Felis G.E."/>
            <person name="de Vos W.M."/>
            <person name="Barrangou R."/>
            <person name="Klaenhammer T.R."/>
            <person name="Caufield P.W."/>
            <person name="Cui Y."/>
            <person name="Zhang H."/>
            <person name="O'Toole P.W."/>
        </authorList>
    </citation>
    <scope>NUCLEOTIDE SEQUENCE [LARGE SCALE GENOMIC DNA]</scope>
    <source>
        <strain evidence="6 7">DSM 20190</strain>
    </source>
</reference>
<organism evidence="6 7">
    <name type="scientific">Weissella halotolerans DSM 20190</name>
    <dbReference type="NCBI Taxonomy" id="1123500"/>
    <lineage>
        <taxon>Bacteria</taxon>
        <taxon>Bacillati</taxon>
        <taxon>Bacillota</taxon>
        <taxon>Bacilli</taxon>
        <taxon>Lactobacillales</taxon>
        <taxon>Lactobacillaceae</taxon>
        <taxon>Weissella</taxon>
    </lineage>
</organism>
<dbReference type="PATRIC" id="fig|1123500.6.peg.312"/>
<accession>A0A0R2G5S2</accession>
<dbReference type="InParanoid" id="A0A0R2G5S2"/>
<dbReference type="eggNOG" id="COG1215">
    <property type="taxonomic scope" value="Bacteria"/>
</dbReference>
<evidence type="ECO:0000313" key="7">
    <source>
        <dbReference type="Proteomes" id="UP000051296"/>
    </source>
</evidence>
<protein>
    <submittedName>
        <fullName evidence="6">Glycosyl transferase, group 2 family protein</fullName>
    </submittedName>
</protein>
<sequence length="437" mass="50598">MMTTEILMAVTLLSIWLSILLGMFTLAGAVKFWLKNSQTRVRIATLRRYPTVSIVVPAHNEALVIGETVKALLRLNYPSDKIELLLYSDNSTDDTTAVMKEVVSHPLYASRQVKIINRQGTGGKAGVLNDALKIARGEYIAVYDADAMPEANALYFLVKKILEDPKRYVAAFGRNKTRNAKQNFLTRCINQEIIVTQRIQHIATWEMFRIGRIPGTNFIVQRDFVQQIGGWRLGALTEDTDISFKIMQTGKLIALAYNSEAFQQEPEHLRDYYYQRLRWAKGNYQVVLLNDKHLFDHTNWRVKLEVIYYTCTYFWFNAAIILSNFIFLINFTCWCLAFFNPTLKLPFALDQSNIYMMQVLLLNWVLMVILYMLQINIAMATQYGQATTGQIWLSLLSYFTYSQLFIVVSLHALLQMLADKLLKRDQTHWVKTKRFID</sequence>
<feature type="domain" description="Glycosyltransferase 2-like" evidence="5">
    <location>
        <begin position="53"/>
        <end position="205"/>
    </location>
</feature>
<dbReference type="PANTHER" id="PTHR43630:SF1">
    <property type="entry name" value="POLY-BETA-1,6-N-ACETYL-D-GLUCOSAMINE SYNTHASE"/>
    <property type="match status" value="1"/>
</dbReference>
<dbReference type="SUPFAM" id="SSF53448">
    <property type="entry name" value="Nucleotide-diphospho-sugar transferases"/>
    <property type="match status" value="1"/>
</dbReference>
<keyword evidence="4" id="KW-1133">Transmembrane helix</keyword>
<feature type="transmembrane region" description="Helical" evidence="4">
    <location>
        <begin position="391"/>
        <end position="414"/>
    </location>
</feature>
<proteinExistence type="inferred from homology"/>
<evidence type="ECO:0000256" key="4">
    <source>
        <dbReference type="SAM" id="Phobius"/>
    </source>
</evidence>
<dbReference type="Proteomes" id="UP000051296">
    <property type="component" value="Unassembled WGS sequence"/>
</dbReference>
<keyword evidence="3 6" id="KW-0808">Transferase</keyword>
<dbReference type="STRING" id="1123500.GCA_000420365_00191"/>
<evidence type="ECO:0000256" key="3">
    <source>
        <dbReference type="ARBA" id="ARBA00022679"/>
    </source>
</evidence>
<gene>
    <name evidence="6" type="ORF">IV68_GL000313</name>
</gene>
<keyword evidence="7" id="KW-1185">Reference proteome</keyword>
<dbReference type="CDD" id="cd06423">
    <property type="entry name" value="CESA_like"/>
    <property type="match status" value="1"/>
</dbReference>
<evidence type="ECO:0000256" key="1">
    <source>
        <dbReference type="ARBA" id="ARBA00006739"/>
    </source>
</evidence>
<dbReference type="FunCoup" id="A0A0R2G5S2">
    <property type="interactions" value="125"/>
</dbReference>
<dbReference type="AlphaFoldDB" id="A0A0R2G5S2"/>
<dbReference type="PANTHER" id="PTHR43630">
    <property type="entry name" value="POLY-BETA-1,6-N-ACETYL-D-GLUCOSAMINE SYNTHASE"/>
    <property type="match status" value="1"/>
</dbReference>
<evidence type="ECO:0000313" key="6">
    <source>
        <dbReference type="EMBL" id="KRN33509.1"/>
    </source>
</evidence>
<dbReference type="InterPro" id="IPR029044">
    <property type="entry name" value="Nucleotide-diphossugar_trans"/>
</dbReference>
<evidence type="ECO:0000256" key="2">
    <source>
        <dbReference type="ARBA" id="ARBA00022676"/>
    </source>
</evidence>
<dbReference type="EMBL" id="JQAX01000001">
    <property type="protein sequence ID" value="KRN33509.1"/>
    <property type="molecule type" value="Genomic_DNA"/>
</dbReference>
<keyword evidence="4" id="KW-0472">Membrane</keyword>
<evidence type="ECO:0000259" key="5">
    <source>
        <dbReference type="Pfam" id="PF00535"/>
    </source>
</evidence>
<comment type="similarity">
    <text evidence="1">Belongs to the glycosyltransferase 2 family.</text>
</comment>
<dbReference type="Gene3D" id="3.90.550.10">
    <property type="entry name" value="Spore Coat Polysaccharide Biosynthesis Protein SpsA, Chain A"/>
    <property type="match status" value="1"/>
</dbReference>
<comment type="caution">
    <text evidence="6">The sequence shown here is derived from an EMBL/GenBank/DDBJ whole genome shotgun (WGS) entry which is preliminary data.</text>
</comment>
<dbReference type="InterPro" id="IPR001173">
    <property type="entry name" value="Glyco_trans_2-like"/>
</dbReference>
<keyword evidence="4" id="KW-0812">Transmembrane</keyword>
<keyword evidence="2" id="KW-0328">Glycosyltransferase</keyword>
<feature type="transmembrane region" description="Helical" evidence="4">
    <location>
        <begin position="313"/>
        <end position="339"/>
    </location>
</feature>
<dbReference type="GO" id="GO:0016757">
    <property type="term" value="F:glycosyltransferase activity"/>
    <property type="evidence" value="ECO:0007669"/>
    <property type="project" value="UniProtKB-KW"/>
</dbReference>